<evidence type="ECO:0000256" key="5">
    <source>
        <dbReference type="ARBA" id="ARBA00022692"/>
    </source>
</evidence>
<evidence type="ECO:0000256" key="6">
    <source>
        <dbReference type="ARBA" id="ARBA00022989"/>
    </source>
</evidence>
<dbReference type="RefSeq" id="XP_006820058.1">
    <property type="nucleotide sequence ID" value="XM_006819995.1"/>
</dbReference>
<evidence type="ECO:0000256" key="2">
    <source>
        <dbReference type="ARBA" id="ARBA00007647"/>
    </source>
</evidence>
<dbReference type="GeneID" id="102809728"/>
<name>A0ABM0MJ67_SACKO</name>
<dbReference type="PANTHER" id="PTHR21461:SF69">
    <property type="entry name" value="GLYCOSYLTRANSFERASE FAMILY 92 PROTEIN"/>
    <property type="match status" value="1"/>
</dbReference>
<keyword evidence="9" id="KW-1185">Reference proteome</keyword>
<keyword evidence="5" id="KW-0812">Transmembrane</keyword>
<evidence type="ECO:0000256" key="1">
    <source>
        <dbReference type="ARBA" id="ARBA00004167"/>
    </source>
</evidence>
<keyword evidence="7" id="KW-0472">Membrane</keyword>
<proteinExistence type="inferred from homology"/>
<evidence type="ECO:0000313" key="10">
    <source>
        <dbReference type="RefSeq" id="XP_006820058.1"/>
    </source>
</evidence>
<keyword evidence="6" id="KW-1133">Transmembrane helix</keyword>
<organism evidence="9 10">
    <name type="scientific">Saccoglossus kowalevskii</name>
    <name type="common">Acorn worm</name>
    <dbReference type="NCBI Taxonomy" id="10224"/>
    <lineage>
        <taxon>Eukaryota</taxon>
        <taxon>Metazoa</taxon>
        <taxon>Hemichordata</taxon>
        <taxon>Enteropneusta</taxon>
        <taxon>Harrimaniidae</taxon>
        <taxon>Saccoglossus</taxon>
    </lineage>
</organism>
<dbReference type="EC" id="2.4.1.-" evidence="8"/>
<dbReference type="PANTHER" id="PTHR21461">
    <property type="entry name" value="GLYCOSYLTRANSFERASE FAMILY 92 PROTEIN"/>
    <property type="match status" value="1"/>
</dbReference>
<evidence type="ECO:0000313" key="9">
    <source>
        <dbReference type="Proteomes" id="UP000694865"/>
    </source>
</evidence>
<evidence type="ECO:0000256" key="7">
    <source>
        <dbReference type="ARBA" id="ARBA00023136"/>
    </source>
</evidence>
<keyword evidence="4 8" id="KW-0808">Transferase</keyword>
<comment type="subcellular location">
    <subcellularLocation>
        <location evidence="1">Membrane</location>
        <topology evidence="1">Single-pass membrane protein</topology>
    </subcellularLocation>
</comment>
<keyword evidence="3 8" id="KW-0328">Glycosyltransferase</keyword>
<evidence type="ECO:0000256" key="8">
    <source>
        <dbReference type="RuleBase" id="RU366017"/>
    </source>
</evidence>
<evidence type="ECO:0000256" key="3">
    <source>
        <dbReference type="ARBA" id="ARBA00022676"/>
    </source>
</evidence>
<dbReference type="Pfam" id="PF01697">
    <property type="entry name" value="Glyco_transf_92"/>
    <property type="match status" value="1"/>
</dbReference>
<comment type="similarity">
    <text evidence="2 8">Belongs to the glycosyltransferase 92 family.</text>
</comment>
<accession>A0ABM0MJ67</accession>
<sequence>MTFCSPPLSAQDWSILPEWIEYHLLIGVQHIYLYTTNGSRDELARRLRKYVTLGKISLQSWMSQPWTTVSHTLHTLSARNDCLYRNRDGSKWLSFVDVNEYLYPEQSENLQMLLESYLNKTKTKVLKLKRFYFARPKTERQKSRLLIESYRRDHLGNYNGREKYVVQPQNVSSISMQHGDLNVLTNADHVTVNRTILRVNHYKTGFSQGKELDAGMKRFIPRVKAYLCRRLGQCL</sequence>
<evidence type="ECO:0000256" key="4">
    <source>
        <dbReference type="ARBA" id="ARBA00022679"/>
    </source>
</evidence>
<gene>
    <name evidence="10" type="primary">LOC102809728</name>
</gene>
<dbReference type="InterPro" id="IPR008166">
    <property type="entry name" value="Glyco_transf_92"/>
</dbReference>
<dbReference type="Proteomes" id="UP000694865">
    <property type="component" value="Unplaced"/>
</dbReference>
<reference evidence="10" key="1">
    <citation type="submission" date="2025-08" db="UniProtKB">
        <authorList>
            <consortium name="RefSeq"/>
        </authorList>
    </citation>
    <scope>IDENTIFICATION</scope>
    <source>
        <tissue evidence="10">Testes</tissue>
    </source>
</reference>
<protein>
    <recommendedName>
        <fullName evidence="8">Glycosyltransferase family 92 protein</fullName>
        <ecNumber evidence="8">2.4.1.-</ecNumber>
    </recommendedName>
</protein>